<name>A0ABM6LPJ9_9BACI</name>
<dbReference type="Proteomes" id="UP000196877">
    <property type="component" value="Chromosome"/>
</dbReference>
<dbReference type="RefSeq" id="WP_006639934.1">
    <property type="nucleotide sequence ID" value="NZ_CABJEH010000005.1"/>
</dbReference>
<keyword evidence="3" id="KW-1185">Reference proteome</keyword>
<evidence type="ECO:0000313" key="3">
    <source>
        <dbReference type="Proteomes" id="UP000196877"/>
    </source>
</evidence>
<reference evidence="2 3" key="1">
    <citation type="submission" date="2017-06" db="EMBL/GenBank/DDBJ databases">
        <title>Genome sequence of Bacillus sonorensis strain SRCM101395.</title>
        <authorList>
            <person name="Cho S.H."/>
        </authorList>
    </citation>
    <scope>NUCLEOTIDE SEQUENCE [LARGE SCALE GENOMIC DNA]</scope>
    <source>
        <strain evidence="2 3">SRCM101395</strain>
    </source>
</reference>
<keyword evidence="1" id="KW-0732">Signal</keyword>
<dbReference type="EMBL" id="CP021920">
    <property type="protein sequence ID" value="ASB91371.1"/>
    <property type="molecule type" value="Genomic_DNA"/>
</dbReference>
<evidence type="ECO:0000313" key="2">
    <source>
        <dbReference type="EMBL" id="ASB91371.1"/>
    </source>
</evidence>
<feature type="signal peptide" evidence="1">
    <location>
        <begin position="1"/>
        <end position="25"/>
    </location>
</feature>
<feature type="chain" id="PRO_5045982402" evidence="1">
    <location>
        <begin position="26"/>
        <end position="76"/>
    </location>
</feature>
<protein>
    <submittedName>
        <fullName evidence="2">Uncharacterized protein</fullName>
    </submittedName>
</protein>
<proteinExistence type="predicted"/>
<evidence type="ECO:0000256" key="1">
    <source>
        <dbReference type="SAM" id="SignalP"/>
    </source>
</evidence>
<accession>A0ABM6LPJ9</accession>
<gene>
    <name evidence="2" type="ORF">S101395_04888</name>
</gene>
<organism evidence="2 3">
    <name type="scientific">Bacillus sonorensis</name>
    <dbReference type="NCBI Taxonomy" id="119858"/>
    <lineage>
        <taxon>Bacteria</taxon>
        <taxon>Bacillati</taxon>
        <taxon>Bacillota</taxon>
        <taxon>Bacilli</taxon>
        <taxon>Bacillales</taxon>
        <taxon>Bacillaceae</taxon>
        <taxon>Bacillus</taxon>
    </lineage>
</organism>
<sequence length="76" mass="8321">MKKISKVFLPTVVIALSIILFSVQSSEVTTSTKFKVMDDAEFAVIQTDSKNTFEKSNEDAIFGAAHFKLTENGAFG</sequence>
<dbReference type="GeneID" id="92851198"/>